<sequence length="115" mass="12067">AGGSVASDTVARQDADRPQLLTVELLELPARPGIALVDFRWCGRPCCVVPLLLTADPHVAAELGSVAASWPYSPSELDSLLLDYGTWECHTSAASPASAPLRPAPTNRARSSDGD</sequence>
<feature type="non-terminal residue" evidence="2">
    <location>
        <position position="115"/>
    </location>
</feature>
<feature type="region of interest" description="Disordered" evidence="1">
    <location>
        <begin position="92"/>
        <end position="115"/>
    </location>
</feature>
<dbReference type="OrthoDB" id="553067at2759"/>
<accession>A0A2J7ZYK1</accession>
<feature type="compositionally biased region" description="Low complexity" evidence="1">
    <location>
        <begin position="92"/>
        <end position="105"/>
    </location>
</feature>
<dbReference type="Proteomes" id="UP000236333">
    <property type="component" value="Unassembled WGS sequence"/>
</dbReference>
<evidence type="ECO:0000256" key="1">
    <source>
        <dbReference type="SAM" id="MobiDB-lite"/>
    </source>
</evidence>
<proteinExistence type="predicted"/>
<dbReference type="EMBL" id="PGGS01000313">
    <property type="protein sequence ID" value="PNH05349.1"/>
    <property type="molecule type" value="Genomic_DNA"/>
</dbReference>
<feature type="non-terminal residue" evidence="2">
    <location>
        <position position="1"/>
    </location>
</feature>
<gene>
    <name evidence="2" type="ORF">TSOC_008423</name>
</gene>
<dbReference type="AlphaFoldDB" id="A0A2J7ZYK1"/>
<protein>
    <submittedName>
        <fullName evidence="2">Uncharacterized protein</fullName>
    </submittedName>
</protein>
<reference evidence="2 3" key="1">
    <citation type="journal article" date="2017" name="Mol. Biol. Evol.">
        <title>The 4-celled Tetrabaena socialis nuclear genome reveals the essential components for genetic control of cell number at the origin of multicellularity in the volvocine lineage.</title>
        <authorList>
            <person name="Featherston J."/>
            <person name="Arakaki Y."/>
            <person name="Hanschen E.R."/>
            <person name="Ferris P.J."/>
            <person name="Michod R.E."/>
            <person name="Olson B.J.S.C."/>
            <person name="Nozaki H."/>
            <person name="Durand P.M."/>
        </authorList>
    </citation>
    <scope>NUCLEOTIDE SEQUENCE [LARGE SCALE GENOMIC DNA]</scope>
    <source>
        <strain evidence="2 3">NIES-571</strain>
    </source>
</reference>
<evidence type="ECO:0000313" key="3">
    <source>
        <dbReference type="Proteomes" id="UP000236333"/>
    </source>
</evidence>
<keyword evidence="3" id="KW-1185">Reference proteome</keyword>
<organism evidence="2 3">
    <name type="scientific">Tetrabaena socialis</name>
    <dbReference type="NCBI Taxonomy" id="47790"/>
    <lineage>
        <taxon>Eukaryota</taxon>
        <taxon>Viridiplantae</taxon>
        <taxon>Chlorophyta</taxon>
        <taxon>core chlorophytes</taxon>
        <taxon>Chlorophyceae</taxon>
        <taxon>CS clade</taxon>
        <taxon>Chlamydomonadales</taxon>
        <taxon>Tetrabaenaceae</taxon>
        <taxon>Tetrabaena</taxon>
    </lineage>
</organism>
<name>A0A2J7ZYK1_9CHLO</name>
<evidence type="ECO:0000313" key="2">
    <source>
        <dbReference type="EMBL" id="PNH05349.1"/>
    </source>
</evidence>
<comment type="caution">
    <text evidence="2">The sequence shown here is derived from an EMBL/GenBank/DDBJ whole genome shotgun (WGS) entry which is preliminary data.</text>
</comment>